<sequence length="182" mass="20667">MAEDMIRYISEFVDEREKNNPRLGGRKVAMAITTHTDDPLASMVFVYLIQRGNNDNDMVLFASSDVKKHHWAPNDTNSPHAFIVETGVYQPFSAVFSTLNHYLNYRPRWTSSDMGAMWNVVPRVDLVTYDEQTTTAVSGGGRACVLREIVQSWPLTWTNDQQTDVAFFKSVIQQARACMAII</sequence>
<accession>A0A830H3P5</accession>
<evidence type="ECO:0000313" key="2">
    <source>
        <dbReference type="Proteomes" id="UP000660262"/>
    </source>
</evidence>
<reference evidence="1" key="1">
    <citation type="submission" date="2020-10" db="EMBL/GenBank/DDBJ databases">
        <title>Unveiling of a novel bifunctional photoreceptor, Dualchrome1, isolated from a cosmopolitan green alga.</title>
        <authorList>
            <person name="Suzuki S."/>
            <person name="Kawachi M."/>
        </authorList>
    </citation>
    <scope>NUCLEOTIDE SEQUENCE</scope>
    <source>
        <strain evidence="1">NIES 2893</strain>
    </source>
</reference>
<organism evidence="1 2">
    <name type="scientific">Pycnococcus provasolii</name>
    <dbReference type="NCBI Taxonomy" id="41880"/>
    <lineage>
        <taxon>Eukaryota</taxon>
        <taxon>Viridiplantae</taxon>
        <taxon>Chlorophyta</taxon>
        <taxon>Pseudoscourfieldiophyceae</taxon>
        <taxon>Pseudoscourfieldiales</taxon>
        <taxon>Pycnococcaceae</taxon>
        <taxon>Pycnococcus</taxon>
    </lineage>
</organism>
<comment type="caution">
    <text evidence="1">The sequence shown here is derived from an EMBL/GenBank/DDBJ whole genome shotgun (WGS) entry which is preliminary data.</text>
</comment>
<evidence type="ECO:0000313" key="1">
    <source>
        <dbReference type="EMBL" id="GHP01644.1"/>
    </source>
</evidence>
<protein>
    <submittedName>
        <fullName evidence="1">Uncharacterized protein</fullName>
    </submittedName>
</protein>
<keyword evidence="2" id="KW-1185">Reference proteome</keyword>
<gene>
    <name evidence="1" type="ORF">PPROV_000040000</name>
</gene>
<name>A0A830H3P5_9CHLO</name>
<dbReference type="EMBL" id="BNJQ01000001">
    <property type="protein sequence ID" value="GHP01644.1"/>
    <property type="molecule type" value="Genomic_DNA"/>
</dbReference>
<dbReference type="AlphaFoldDB" id="A0A830H3P5"/>
<dbReference type="Proteomes" id="UP000660262">
    <property type="component" value="Unassembled WGS sequence"/>
</dbReference>
<proteinExistence type="predicted"/>